<name>A0A645FD46_9ZZZZ</name>
<proteinExistence type="predicted"/>
<gene>
    <name evidence="1" type="ORF">SDC9_157588</name>
</gene>
<accession>A0A645FD46</accession>
<protein>
    <submittedName>
        <fullName evidence="1">Uncharacterized protein</fullName>
    </submittedName>
</protein>
<reference evidence="1" key="1">
    <citation type="submission" date="2019-08" db="EMBL/GenBank/DDBJ databases">
        <authorList>
            <person name="Kucharzyk K."/>
            <person name="Murdoch R.W."/>
            <person name="Higgins S."/>
            <person name="Loffler F."/>
        </authorList>
    </citation>
    <scope>NUCLEOTIDE SEQUENCE</scope>
</reference>
<sequence length="222" mass="25546">MCVDRFYKVFDKGRNCFDQFIFVGKKCPFSRNINLCVFTTAINSCIVFIDNIFSFFAIRFHNGVLHFLNGKFVRNYVGDFEKCRLKNGVGAVAQAYFLRNIGSIDGVQCDIVGSKVFFYFHRKVSFNFFFAPNSVQKESSVFLQAFGYIVQTQVSLNVTCYKVRGGYQISRTDWCSTKTKVRTSETARFLRVVREISLRVFIGVVANNFDRVFVRSYSTIGT</sequence>
<comment type="caution">
    <text evidence="1">The sequence shown here is derived from an EMBL/GenBank/DDBJ whole genome shotgun (WGS) entry which is preliminary data.</text>
</comment>
<dbReference type="EMBL" id="VSSQ01056432">
    <property type="protein sequence ID" value="MPN10293.1"/>
    <property type="molecule type" value="Genomic_DNA"/>
</dbReference>
<evidence type="ECO:0000313" key="1">
    <source>
        <dbReference type="EMBL" id="MPN10293.1"/>
    </source>
</evidence>
<dbReference type="AlphaFoldDB" id="A0A645FD46"/>
<organism evidence="1">
    <name type="scientific">bioreactor metagenome</name>
    <dbReference type="NCBI Taxonomy" id="1076179"/>
    <lineage>
        <taxon>unclassified sequences</taxon>
        <taxon>metagenomes</taxon>
        <taxon>ecological metagenomes</taxon>
    </lineage>
</organism>